<reference evidence="3" key="1">
    <citation type="journal article" date="2019" name="Int. J. Syst. Evol. Microbiol.">
        <title>The Global Catalogue of Microorganisms (GCM) 10K type strain sequencing project: providing services to taxonomists for standard genome sequencing and annotation.</title>
        <authorList>
            <consortium name="The Broad Institute Genomics Platform"/>
            <consortium name="The Broad Institute Genome Sequencing Center for Infectious Disease"/>
            <person name="Wu L."/>
            <person name="Ma J."/>
        </authorList>
    </citation>
    <scope>NUCLEOTIDE SEQUENCE [LARGE SCALE GENOMIC DNA]</scope>
    <source>
        <strain evidence="3">KCTC 32239</strain>
    </source>
</reference>
<feature type="domain" description="DUF8082" evidence="1">
    <location>
        <begin position="18"/>
        <end position="83"/>
    </location>
</feature>
<name>A0ABQ3B0G2_9GAMM</name>
<dbReference type="InterPro" id="IPR058395">
    <property type="entry name" value="DUF8082"/>
</dbReference>
<accession>A0ABQ3B0G2</accession>
<proteinExistence type="predicted"/>
<comment type="caution">
    <text evidence="2">The sequence shown here is derived from an EMBL/GenBank/DDBJ whole genome shotgun (WGS) entry which is preliminary data.</text>
</comment>
<dbReference type="Proteomes" id="UP000619761">
    <property type="component" value="Unassembled WGS sequence"/>
</dbReference>
<evidence type="ECO:0000313" key="2">
    <source>
        <dbReference type="EMBL" id="GGY72996.1"/>
    </source>
</evidence>
<protein>
    <recommendedName>
        <fullName evidence="1">DUF8082 domain-containing protein</fullName>
    </recommendedName>
</protein>
<dbReference type="Pfam" id="PF26309">
    <property type="entry name" value="DUF8082"/>
    <property type="match status" value="1"/>
</dbReference>
<dbReference type="RefSeq" id="WP_189417613.1">
    <property type="nucleotide sequence ID" value="NZ_BMYZ01000001.1"/>
</dbReference>
<sequence length="85" mass="9406">MVDHSGLKKLSPAARQLVLQLNDLFAEFVGPIGQDISQDVFDQWLASGKFGPAAIRHYALALGEQLDANSERQVFLQKAEKLLLQ</sequence>
<dbReference type="EMBL" id="BMYZ01000001">
    <property type="protein sequence ID" value="GGY72996.1"/>
    <property type="molecule type" value="Genomic_DNA"/>
</dbReference>
<evidence type="ECO:0000313" key="3">
    <source>
        <dbReference type="Proteomes" id="UP000619761"/>
    </source>
</evidence>
<gene>
    <name evidence="2" type="ORF">GCM10011613_17530</name>
</gene>
<organism evidence="2 3">
    <name type="scientific">Cellvibrio zantedeschiae</name>
    <dbReference type="NCBI Taxonomy" id="1237077"/>
    <lineage>
        <taxon>Bacteria</taxon>
        <taxon>Pseudomonadati</taxon>
        <taxon>Pseudomonadota</taxon>
        <taxon>Gammaproteobacteria</taxon>
        <taxon>Cellvibrionales</taxon>
        <taxon>Cellvibrionaceae</taxon>
        <taxon>Cellvibrio</taxon>
    </lineage>
</organism>
<keyword evidence="3" id="KW-1185">Reference proteome</keyword>
<evidence type="ECO:0000259" key="1">
    <source>
        <dbReference type="Pfam" id="PF26309"/>
    </source>
</evidence>